<dbReference type="GO" id="GO:0006412">
    <property type="term" value="P:translation"/>
    <property type="evidence" value="ECO:0007669"/>
    <property type="project" value="UniProtKB-UniRule"/>
</dbReference>
<evidence type="ECO:0000256" key="7">
    <source>
        <dbReference type="RuleBase" id="RU003872"/>
    </source>
</evidence>
<dbReference type="PROSITE" id="PS00056">
    <property type="entry name" value="RIBOSOMAL_S17"/>
    <property type="match status" value="1"/>
</dbReference>
<dbReference type="AlphaFoldDB" id="A0A395JI60"/>
<dbReference type="InterPro" id="IPR012340">
    <property type="entry name" value="NA-bd_OB-fold"/>
</dbReference>
<dbReference type="InterPro" id="IPR019979">
    <property type="entry name" value="Ribosomal_uS17_CS"/>
</dbReference>
<dbReference type="Pfam" id="PF00366">
    <property type="entry name" value="Ribosomal_S17"/>
    <property type="match status" value="1"/>
</dbReference>
<dbReference type="NCBIfam" id="NF004123">
    <property type="entry name" value="PRK05610.1"/>
    <property type="match status" value="1"/>
</dbReference>
<organism evidence="8 9">
    <name type="scientific">Arenicella xantha</name>
    <dbReference type="NCBI Taxonomy" id="644221"/>
    <lineage>
        <taxon>Bacteria</taxon>
        <taxon>Pseudomonadati</taxon>
        <taxon>Pseudomonadota</taxon>
        <taxon>Gammaproteobacteria</taxon>
        <taxon>Arenicellales</taxon>
        <taxon>Arenicellaceae</taxon>
        <taxon>Arenicella</taxon>
    </lineage>
</organism>
<keyword evidence="3 6" id="KW-0694">RNA-binding</keyword>
<dbReference type="InterPro" id="IPR019984">
    <property type="entry name" value="Ribosomal_uS17_bact/chlr"/>
</dbReference>
<dbReference type="GO" id="GO:0003735">
    <property type="term" value="F:structural constituent of ribosome"/>
    <property type="evidence" value="ECO:0007669"/>
    <property type="project" value="UniProtKB-UniRule"/>
</dbReference>
<accession>A0A395JI60</accession>
<dbReference type="NCBIfam" id="TIGR03635">
    <property type="entry name" value="uS17_bact"/>
    <property type="match status" value="1"/>
</dbReference>
<dbReference type="FunCoup" id="A0A395JI60">
    <property type="interactions" value="446"/>
</dbReference>
<name>A0A395JI60_9GAMM</name>
<dbReference type="PRINTS" id="PR00973">
    <property type="entry name" value="RIBOSOMALS17"/>
</dbReference>
<dbReference type="OrthoDB" id="9811714at2"/>
<comment type="function">
    <text evidence="6">One of the primary rRNA binding proteins, it binds specifically to the 5'-end of 16S ribosomal RNA.</text>
</comment>
<dbReference type="EMBL" id="QNRT01000003">
    <property type="protein sequence ID" value="RBP49817.1"/>
    <property type="molecule type" value="Genomic_DNA"/>
</dbReference>
<evidence type="ECO:0000256" key="1">
    <source>
        <dbReference type="ARBA" id="ARBA00010254"/>
    </source>
</evidence>
<sequence length="87" mass="9921">MTENTGARTVEGKVVSNKAEKTISVLVERREKHPLYGKYIRKSTKFLAHDEANECGEGDKVLIEECRPLSKHKTWRLVKVIEKAVIV</sequence>
<dbReference type="GO" id="GO:0019843">
    <property type="term" value="F:rRNA binding"/>
    <property type="evidence" value="ECO:0007669"/>
    <property type="project" value="UniProtKB-UniRule"/>
</dbReference>
<dbReference type="InParanoid" id="A0A395JI60"/>
<dbReference type="GO" id="GO:0022627">
    <property type="term" value="C:cytosolic small ribosomal subunit"/>
    <property type="evidence" value="ECO:0007669"/>
    <property type="project" value="UniProtKB-UniRule"/>
</dbReference>
<comment type="subunit">
    <text evidence="6">Part of the 30S ribosomal subunit.</text>
</comment>
<keyword evidence="5 6" id="KW-0687">Ribonucleoprotein</keyword>
<evidence type="ECO:0000256" key="6">
    <source>
        <dbReference type="HAMAP-Rule" id="MF_01345"/>
    </source>
</evidence>
<protein>
    <recommendedName>
        <fullName evidence="6">Small ribosomal subunit protein uS17</fullName>
    </recommendedName>
</protein>
<evidence type="ECO:0000256" key="2">
    <source>
        <dbReference type="ARBA" id="ARBA00022730"/>
    </source>
</evidence>
<dbReference type="PANTHER" id="PTHR10744">
    <property type="entry name" value="40S RIBOSOMAL PROTEIN S11 FAMILY MEMBER"/>
    <property type="match status" value="1"/>
</dbReference>
<dbReference type="RefSeq" id="WP_113954812.1">
    <property type="nucleotide sequence ID" value="NZ_QNRT01000003.1"/>
</dbReference>
<dbReference type="HAMAP" id="MF_01345_B">
    <property type="entry name" value="Ribosomal_uS17_B"/>
    <property type="match status" value="1"/>
</dbReference>
<evidence type="ECO:0000313" key="9">
    <source>
        <dbReference type="Proteomes" id="UP000253083"/>
    </source>
</evidence>
<dbReference type="CDD" id="cd00364">
    <property type="entry name" value="Ribosomal_uS17"/>
    <property type="match status" value="1"/>
</dbReference>
<dbReference type="Gene3D" id="2.40.50.140">
    <property type="entry name" value="Nucleic acid-binding proteins"/>
    <property type="match status" value="1"/>
</dbReference>
<evidence type="ECO:0000256" key="3">
    <source>
        <dbReference type="ARBA" id="ARBA00022884"/>
    </source>
</evidence>
<evidence type="ECO:0000256" key="5">
    <source>
        <dbReference type="ARBA" id="ARBA00023274"/>
    </source>
</evidence>
<dbReference type="Proteomes" id="UP000253083">
    <property type="component" value="Unassembled WGS sequence"/>
</dbReference>
<keyword evidence="4 6" id="KW-0689">Ribosomal protein</keyword>
<dbReference type="PANTHER" id="PTHR10744:SF1">
    <property type="entry name" value="SMALL RIBOSOMAL SUBUNIT PROTEIN US17M"/>
    <property type="match status" value="1"/>
</dbReference>
<evidence type="ECO:0000256" key="4">
    <source>
        <dbReference type="ARBA" id="ARBA00022980"/>
    </source>
</evidence>
<comment type="similarity">
    <text evidence="1 6 7">Belongs to the universal ribosomal protein uS17 family.</text>
</comment>
<keyword evidence="9" id="KW-1185">Reference proteome</keyword>
<evidence type="ECO:0000313" key="8">
    <source>
        <dbReference type="EMBL" id="RBP49817.1"/>
    </source>
</evidence>
<comment type="caution">
    <text evidence="8">The sequence shown here is derived from an EMBL/GenBank/DDBJ whole genome shotgun (WGS) entry which is preliminary data.</text>
</comment>
<reference evidence="8 9" key="1">
    <citation type="submission" date="2018-06" db="EMBL/GenBank/DDBJ databases">
        <title>Genomic Encyclopedia of Type Strains, Phase IV (KMG-IV): sequencing the most valuable type-strain genomes for metagenomic binning, comparative biology and taxonomic classification.</title>
        <authorList>
            <person name="Goeker M."/>
        </authorList>
    </citation>
    <scope>NUCLEOTIDE SEQUENCE [LARGE SCALE GENOMIC DNA]</scope>
    <source>
        <strain evidence="8 9">DSM 24032</strain>
    </source>
</reference>
<dbReference type="SUPFAM" id="SSF50249">
    <property type="entry name" value="Nucleic acid-binding proteins"/>
    <property type="match status" value="1"/>
</dbReference>
<keyword evidence="2 6" id="KW-0699">rRNA-binding</keyword>
<gene>
    <name evidence="6" type="primary">rpsQ</name>
    <name evidence="8" type="ORF">DFR28_103247</name>
</gene>
<dbReference type="InterPro" id="IPR000266">
    <property type="entry name" value="Ribosomal_uS17"/>
</dbReference>
<proteinExistence type="inferred from homology"/>